<proteinExistence type="predicted"/>
<feature type="region of interest" description="Disordered" evidence="1">
    <location>
        <begin position="218"/>
        <end position="337"/>
    </location>
</feature>
<feature type="compositionally biased region" description="Basic and acidic residues" evidence="1">
    <location>
        <begin position="266"/>
        <end position="320"/>
    </location>
</feature>
<reference evidence="2 3" key="1">
    <citation type="submission" date="2024-05" db="EMBL/GenBank/DDBJ databases">
        <title>Culex pipiens pipiens assembly and annotation.</title>
        <authorList>
            <person name="Alout H."/>
            <person name="Durand T."/>
        </authorList>
    </citation>
    <scope>NUCLEOTIDE SEQUENCE [LARGE SCALE GENOMIC DNA]</scope>
    <source>
        <strain evidence="2">HA-2024</strain>
        <tissue evidence="2">Whole body</tissue>
    </source>
</reference>
<organism evidence="2 3">
    <name type="scientific">Culex pipiens pipiens</name>
    <name type="common">Northern house mosquito</name>
    <dbReference type="NCBI Taxonomy" id="38569"/>
    <lineage>
        <taxon>Eukaryota</taxon>
        <taxon>Metazoa</taxon>
        <taxon>Ecdysozoa</taxon>
        <taxon>Arthropoda</taxon>
        <taxon>Hexapoda</taxon>
        <taxon>Insecta</taxon>
        <taxon>Pterygota</taxon>
        <taxon>Neoptera</taxon>
        <taxon>Endopterygota</taxon>
        <taxon>Diptera</taxon>
        <taxon>Nematocera</taxon>
        <taxon>Culicoidea</taxon>
        <taxon>Culicidae</taxon>
        <taxon>Culicinae</taxon>
        <taxon>Culicini</taxon>
        <taxon>Culex</taxon>
        <taxon>Culex</taxon>
    </lineage>
</organism>
<gene>
    <name evidence="2" type="ORF">pipiens_004638</name>
</gene>
<protein>
    <submittedName>
        <fullName evidence="2">Uncharacterized protein</fullName>
    </submittedName>
</protein>
<accession>A0ABD1CGT7</accession>
<sequence>MATFEEARANSLRIYFGPGKKEPLDHGIFNFMKQKMRLNPNSLLSMYKESKENCVYIKFKTEEMLTNTLLDLPESMDFEYNKYESTKSKVNQRMEQNGSLSYSAVTAKPPLWLGRGSTHKAGESGGEGQMVVLNNFFGPAKPSLLVPPKLPEVPSAVKPIVQAGVGSSSVEQIVLPMSEPDAEMKETTTAEGVLTGGGVSSLAVPIVTDGAVKEAQGEEEFQLVQGRKKKRKEEMRSLSADAPAKPGSGMIFIPPSNLSAAQSMETRGRSKKKEDNKERSRSRSLRDRDTEGKGDTRGKGDVKGKGDTRGKGDVKGKDKLGGNGEGEGVDANLEENL</sequence>
<keyword evidence="3" id="KW-1185">Reference proteome</keyword>
<feature type="compositionally biased region" description="Polar residues" evidence="1">
    <location>
        <begin position="256"/>
        <end position="265"/>
    </location>
</feature>
<name>A0ABD1CGT7_CULPP</name>
<evidence type="ECO:0000256" key="1">
    <source>
        <dbReference type="SAM" id="MobiDB-lite"/>
    </source>
</evidence>
<dbReference type="EMBL" id="JBEHCU010012415">
    <property type="protein sequence ID" value="KAL1375538.1"/>
    <property type="molecule type" value="Genomic_DNA"/>
</dbReference>
<evidence type="ECO:0000313" key="3">
    <source>
        <dbReference type="Proteomes" id="UP001562425"/>
    </source>
</evidence>
<evidence type="ECO:0000313" key="2">
    <source>
        <dbReference type="EMBL" id="KAL1375538.1"/>
    </source>
</evidence>
<dbReference type="AlphaFoldDB" id="A0ABD1CGT7"/>
<comment type="caution">
    <text evidence="2">The sequence shown here is derived from an EMBL/GenBank/DDBJ whole genome shotgun (WGS) entry which is preliminary data.</text>
</comment>
<dbReference type="Proteomes" id="UP001562425">
    <property type="component" value="Unassembled WGS sequence"/>
</dbReference>